<dbReference type="EMBL" id="SSOB01000037">
    <property type="protein sequence ID" value="THF74850.1"/>
    <property type="molecule type" value="Genomic_DNA"/>
</dbReference>
<protein>
    <submittedName>
        <fullName evidence="3">M50 family metallopeptidase</fullName>
    </submittedName>
</protein>
<feature type="transmembrane region" description="Helical" evidence="2">
    <location>
        <begin position="153"/>
        <end position="175"/>
    </location>
</feature>
<sequence>MTRWLKPILYLLLSVFLTRLIPFSSFFRNLDTMVHEFSHAVMALVLSGDVQRVELHADHSGVTYFRLASSWSHLPIALAGYIGASLFALLLFRLQASGKQKLGLILMSGIAALLLILYVHSGFGVYWLIGFLALNILALCLKKQEWLRNGYYGLLAFLTLEESAMGPVTLVLNSLDNSRSAGDAYSLQEITGLPALLWSIVFLLVALACVSRSLQLFAGSPSRPSARRSKGSGIWSRQRMDI</sequence>
<feature type="region of interest" description="Disordered" evidence="1">
    <location>
        <begin position="218"/>
        <end position="242"/>
    </location>
</feature>
<keyword evidence="4" id="KW-1185">Reference proteome</keyword>
<organism evidence="3 4">
    <name type="scientific">Cohnella fermenti</name>
    <dbReference type="NCBI Taxonomy" id="2565925"/>
    <lineage>
        <taxon>Bacteria</taxon>
        <taxon>Bacillati</taxon>
        <taxon>Bacillota</taxon>
        <taxon>Bacilli</taxon>
        <taxon>Bacillales</taxon>
        <taxon>Paenibacillaceae</taxon>
        <taxon>Cohnella</taxon>
    </lineage>
</organism>
<feature type="transmembrane region" description="Helical" evidence="2">
    <location>
        <begin position="7"/>
        <end position="27"/>
    </location>
</feature>
<name>A0A4S4BL26_9BACL</name>
<dbReference type="PANTHER" id="PTHR33979">
    <property type="entry name" value="OS02G0221600 PROTEIN"/>
    <property type="match status" value="1"/>
</dbReference>
<dbReference type="Pfam" id="PF13398">
    <property type="entry name" value="Peptidase_M50B"/>
    <property type="match status" value="1"/>
</dbReference>
<reference evidence="3 4" key="1">
    <citation type="submission" date="2019-04" db="EMBL/GenBank/DDBJ databases">
        <title>Cohnella sp. nov. isolated from preserved vegetables.</title>
        <authorList>
            <person name="Lin S.-Y."/>
            <person name="Hung M.-H."/>
            <person name="Young C.-C."/>
        </authorList>
    </citation>
    <scope>NUCLEOTIDE SEQUENCE [LARGE SCALE GENOMIC DNA]</scope>
    <source>
        <strain evidence="3 4">CC-MHH1044</strain>
    </source>
</reference>
<feature type="transmembrane region" description="Helical" evidence="2">
    <location>
        <begin position="71"/>
        <end position="90"/>
    </location>
</feature>
<evidence type="ECO:0000256" key="2">
    <source>
        <dbReference type="SAM" id="Phobius"/>
    </source>
</evidence>
<accession>A0A4S4BL26</accession>
<gene>
    <name evidence="3" type="ORF">E6C55_24010</name>
</gene>
<feature type="transmembrane region" description="Helical" evidence="2">
    <location>
        <begin position="195"/>
        <end position="218"/>
    </location>
</feature>
<dbReference type="OrthoDB" id="158445at2"/>
<dbReference type="AlphaFoldDB" id="A0A4S4BL26"/>
<dbReference type="Proteomes" id="UP000310636">
    <property type="component" value="Unassembled WGS sequence"/>
</dbReference>
<keyword evidence="2" id="KW-1133">Transmembrane helix</keyword>
<dbReference type="RefSeq" id="WP_136372363.1">
    <property type="nucleotide sequence ID" value="NZ_SSOB01000037.1"/>
</dbReference>
<feature type="transmembrane region" description="Helical" evidence="2">
    <location>
        <begin position="125"/>
        <end position="141"/>
    </location>
</feature>
<evidence type="ECO:0000256" key="1">
    <source>
        <dbReference type="SAM" id="MobiDB-lite"/>
    </source>
</evidence>
<dbReference type="InterPro" id="IPR049500">
    <property type="entry name" value="Peptidase_M50B-like"/>
</dbReference>
<comment type="caution">
    <text evidence="3">The sequence shown here is derived from an EMBL/GenBank/DDBJ whole genome shotgun (WGS) entry which is preliminary data.</text>
</comment>
<evidence type="ECO:0000313" key="3">
    <source>
        <dbReference type="EMBL" id="THF74850.1"/>
    </source>
</evidence>
<dbReference type="PANTHER" id="PTHR33979:SF2">
    <property type="entry name" value="PEPTIDASE M50B-LIKE-DOMAIN-CONTAINING PROTEIN"/>
    <property type="match status" value="1"/>
</dbReference>
<proteinExistence type="predicted"/>
<feature type="transmembrane region" description="Helical" evidence="2">
    <location>
        <begin position="102"/>
        <end position="119"/>
    </location>
</feature>
<evidence type="ECO:0000313" key="4">
    <source>
        <dbReference type="Proteomes" id="UP000310636"/>
    </source>
</evidence>
<keyword evidence="2" id="KW-0812">Transmembrane</keyword>
<keyword evidence="2" id="KW-0472">Membrane</keyword>